<dbReference type="Pfam" id="PF00293">
    <property type="entry name" value="NUDIX"/>
    <property type="match status" value="1"/>
</dbReference>
<comment type="caution">
    <text evidence="3">The sequence shown here is derived from an EMBL/GenBank/DDBJ whole genome shotgun (WGS) entry which is preliminary data.</text>
</comment>
<dbReference type="InterPro" id="IPR015797">
    <property type="entry name" value="NUDIX_hydrolase-like_dom_sf"/>
</dbReference>
<proteinExistence type="predicted"/>
<dbReference type="PROSITE" id="PS51462">
    <property type="entry name" value="NUDIX"/>
    <property type="match status" value="1"/>
</dbReference>
<name>A0ABW6P091_9NOCA</name>
<dbReference type="GO" id="GO:0016787">
    <property type="term" value="F:hydrolase activity"/>
    <property type="evidence" value="ECO:0007669"/>
    <property type="project" value="UniProtKB-KW"/>
</dbReference>
<dbReference type="PROSITE" id="PS00893">
    <property type="entry name" value="NUDIX_BOX"/>
    <property type="match status" value="1"/>
</dbReference>
<evidence type="ECO:0000259" key="2">
    <source>
        <dbReference type="PROSITE" id="PS51462"/>
    </source>
</evidence>
<keyword evidence="1 3" id="KW-0378">Hydrolase</keyword>
<dbReference type="InterPro" id="IPR020084">
    <property type="entry name" value="NUDIX_hydrolase_CS"/>
</dbReference>
<dbReference type="InterPro" id="IPR051325">
    <property type="entry name" value="Nudix_hydrolase_domain"/>
</dbReference>
<dbReference type="SUPFAM" id="SSF55811">
    <property type="entry name" value="Nudix"/>
    <property type="match status" value="1"/>
</dbReference>
<evidence type="ECO:0000313" key="4">
    <source>
        <dbReference type="Proteomes" id="UP001601442"/>
    </source>
</evidence>
<dbReference type="CDD" id="cd03674">
    <property type="entry name" value="NUDIX_Hydrolase"/>
    <property type="match status" value="1"/>
</dbReference>
<gene>
    <name evidence="3" type="ORF">ACFYU5_10605</name>
</gene>
<dbReference type="PANTHER" id="PTHR21340:SF0">
    <property type="entry name" value="BIS(5'-NUCLEOSYL)-TETRAPHOSPHATASE [ASYMMETRICAL]"/>
    <property type="match status" value="1"/>
</dbReference>
<reference evidence="3 4" key="1">
    <citation type="submission" date="2024-10" db="EMBL/GenBank/DDBJ databases">
        <title>The Natural Products Discovery Center: Release of the First 8490 Sequenced Strains for Exploring Actinobacteria Biosynthetic Diversity.</title>
        <authorList>
            <person name="Kalkreuter E."/>
            <person name="Kautsar S.A."/>
            <person name="Yang D."/>
            <person name="Bader C.D."/>
            <person name="Teijaro C.N."/>
            <person name="Fluegel L."/>
            <person name="Davis C.M."/>
            <person name="Simpson J.R."/>
            <person name="Lauterbach L."/>
            <person name="Steele A.D."/>
            <person name="Gui C."/>
            <person name="Meng S."/>
            <person name="Li G."/>
            <person name="Viehrig K."/>
            <person name="Ye F."/>
            <person name="Su P."/>
            <person name="Kiefer A.F."/>
            <person name="Nichols A."/>
            <person name="Cepeda A.J."/>
            <person name="Yan W."/>
            <person name="Fan B."/>
            <person name="Jiang Y."/>
            <person name="Adhikari A."/>
            <person name="Zheng C.-J."/>
            <person name="Schuster L."/>
            <person name="Cowan T.M."/>
            <person name="Smanski M.J."/>
            <person name="Chevrette M.G."/>
            <person name="De Carvalho L.P.S."/>
            <person name="Shen B."/>
        </authorList>
    </citation>
    <scope>NUCLEOTIDE SEQUENCE [LARGE SCALE GENOMIC DNA]</scope>
    <source>
        <strain evidence="3 4">NPDC004119</strain>
    </source>
</reference>
<dbReference type="RefSeq" id="WP_387392739.1">
    <property type="nucleotide sequence ID" value="NZ_JBIAMT010000002.1"/>
</dbReference>
<dbReference type="InterPro" id="IPR000086">
    <property type="entry name" value="NUDIX_hydrolase_dom"/>
</dbReference>
<dbReference type="PANTHER" id="PTHR21340">
    <property type="entry name" value="DIADENOSINE 5,5-P1,P4-TETRAPHOSPHATE PYROPHOSPHOHYDROLASE MUTT"/>
    <property type="match status" value="1"/>
</dbReference>
<evidence type="ECO:0000256" key="1">
    <source>
        <dbReference type="ARBA" id="ARBA00022801"/>
    </source>
</evidence>
<organism evidence="3 4">
    <name type="scientific">Nocardia aobensis</name>
    <dbReference type="NCBI Taxonomy" id="257277"/>
    <lineage>
        <taxon>Bacteria</taxon>
        <taxon>Bacillati</taxon>
        <taxon>Actinomycetota</taxon>
        <taxon>Actinomycetes</taxon>
        <taxon>Mycobacteriales</taxon>
        <taxon>Nocardiaceae</taxon>
        <taxon>Nocardia</taxon>
    </lineage>
</organism>
<feature type="domain" description="Nudix hydrolase" evidence="2">
    <location>
        <begin position="49"/>
        <end position="182"/>
    </location>
</feature>
<sequence>MHPATAVVADIVAAITPLDTLEQEHIRQTLSWVGGTDDIFRREPPATPPQHLVSYVVVVDPDARAILLGAHRKSGLHLPMGGHVDPGENPSHTARREAAEELGTDADFTVVGERPLFLTNTRTVGAHPHRDVSLWYVIRGHRDHPFTLDPREFAGGRWWEIDRATIPESDPHISRFLTKLRTALSAHSHCGAPGR</sequence>
<keyword evidence="4" id="KW-1185">Reference proteome</keyword>
<dbReference type="Gene3D" id="3.90.79.10">
    <property type="entry name" value="Nucleoside Triphosphate Pyrophosphohydrolase"/>
    <property type="match status" value="1"/>
</dbReference>
<evidence type="ECO:0000313" key="3">
    <source>
        <dbReference type="EMBL" id="MFF0496844.1"/>
    </source>
</evidence>
<dbReference type="EMBL" id="JBIAMT010000002">
    <property type="protein sequence ID" value="MFF0496844.1"/>
    <property type="molecule type" value="Genomic_DNA"/>
</dbReference>
<accession>A0ABW6P091</accession>
<protein>
    <submittedName>
        <fullName evidence="3">NUDIX hydrolase</fullName>
    </submittedName>
</protein>
<dbReference type="Proteomes" id="UP001601442">
    <property type="component" value="Unassembled WGS sequence"/>
</dbReference>